<protein>
    <submittedName>
        <fullName evidence="2">Sugar lactone lactonase YvrE</fullName>
    </submittedName>
</protein>
<proteinExistence type="predicted"/>
<dbReference type="InterPro" id="IPR013658">
    <property type="entry name" value="SGL"/>
</dbReference>
<evidence type="ECO:0000313" key="3">
    <source>
        <dbReference type="Proteomes" id="UP000198802"/>
    </source>
</evidence>
<feature type="domain" description="SMP-30/Gluconolactonase/LRE-like region" evidence="1">
    <location>
        <begin position="33"/>
        <end position="250"/>
    </location>
</feature>
<dbReference type="Gene3D" id="2.120.10.30">
    <property type="entry name" value="TolB, C-terminal domain"/>
    <property type="match status" value="2"/>
</dbReference>
<dbReference type="AlphaFoldDB" id="A0A0S4QGS4"/>
<dbReference type="RefSeq" id="WP_091272438.1">
    <property type="nucleotide sequence ID" value="NZ_FAOZ01000003.1"/>
</dbReference>
<dbReference type="Pfam" id="PF08450">
    <property type="entry name" value="SGL"/>
    <property type="match status" value="1"/>
</dbReference>
<reference evidence="3" key="1">
    <citation type="submission" date="2015-11" db="EMBL/GenBank/DDBJ databases">
        <authorList>
            <person name="Varghese N."/>
        </authorList>
    </citation>
    <scope>NUCLEOTIDE SEQUENCE [LARGE SCALE GENOMIC DNA]</scope>
    <source>
        <strain evidence="3">DSM 45899</strain>
    </source>
</reference>
<dbReference type="SUPFAM" id="SSF101898">
    <property type="entry name" value="NHL repeat"/>
    <property type="match status" value="2"/>
</dbReference>
<dbReference type="EMBL" id="FAOZ01000003">
    <property type="protein sequence ID" value="CUU54685.1"/>
    <property type="molecule type" value="Genomic_DNA"/>
</dbReference>
<name>A0A0S4QGS4_9ACTN</name>
<evidence type="ECO:0000313" key="2">
    <source>
        <dbReference type="EMBL" id="CUU54685.1"/>
    </source>
</evidence>
<dbReference type="PANTHER" id="PTHR40274:SF4">
    <property type="entry name" value="BLL1406 PROTEIN"/>
    <property type="match status" value="1"/>
</dbReference>
<dbReference type="InterPro" id="IPR051344">
    <property type="entry name" value="Vgb"/>
</dbReference>
<evidence type="ECO:0000259" key="1">
    <source>
        <dbReference type="Pfam" id="PF08450"/>
    </source>
</evidence>
<keyword evidence="3" id="KW-1185">Reference proteome</keyword>
<dbReference type="Gene3D" id="2.130.10.10">
    <property type="entry name" value="YVTN repeat-like/Quinoprotein amine dehydrogenase"/>
    <property type="match status" value="1"/>
</dbReference>
<accession>A0A0S4QGS4</accession>
<dbReference type="Proteomes" id="UP000198802">
    <property type="component" value="Unassembled WGS sequence"/>
</dbReference>
<organism evidence="2 3">
    <name type="scientific">Parafrankia irregularis</name>
    <dbReference type="NCBI Taxonomy" id="795642"/>
    <lineage>
        <taxon>Bacteria</taxon>
        <taxon>Bacillati</taxon>
        <taxon>Actinomycetota</taxon>
        <taxon>Actinomycetes</taxon>
        <taxon>Frankiales</taxon>
        <taxon>Frankiaceae</taxon>
        <taxon>Parafrankia</taxon>
    </lineage>
</organism>
<dbReference type="InterPro" id="IPR011042">
    <property type="entry name" value="6-blade_b-propeller_TolB-like"/>
</dbReference>
<sequence>MSLSGARYTSSTSISLADGWSFERLTPPSRLFGANGLRTGPDGRVYVAQVTGSQISALDVETGALETISAKGGDIIAPDDLAFGPDGNLYATEVMDGRVSVRGADGQSRVLRDDLPSANGITVHQGRLFINECRIGGRLMELDLAGGAPRILAEDLAMPNAMEVGPDGLLYYPVMGTNDIWRIHPDGGEPERVAGDLGVPDSVKFDAEGFIVSTQVHSGQVLRINPRNGDRTVLAQLEPGLDNCTFVGDRLFVSRFTGEITEILGGGETRTTLPGGLTWPLDLTVDAEGNLYVADGTFFYLLPRGGGLQTLGMLFTPNYPGFARSVQAVGGGEFIVGTASGTVVRWRPASQESEILAEGLDQVYGVAVAATGAIATADFGTGEVLLVRSGGQKEVAASGLSKPLGVAFAPDGTLLVSESGAGRVVAISGSKVEPVVDNLSDPQGILVRGGRLYIVDSGSKELISTDLSGNDRQTIAGNLPLGAPAGVIPKPLRGMQPFSGPQGPFAGIDAGPDGTLYVSADAEGSVLALTHAG</sequence>
<dbReference type="PANTHER" id="PTHR40274">
    <property type="entry name" value="VIRGINIAMYCIN B LYASE"/>
    <property type="match status" value="1"/>
</dbReference>
<dbReference type="InterPro" id="IPR015943">
    <property type="entry name" value="WD40/YVTN_repeat-like_dom_sf"/>
</dbReference>
<gene>
    <name evidence="2" type="ORF">Ga0074812_103175</name>
</gene>